<dbReference type="Proteomes" id="UP000199421">
    <property type="component" value="Unassembled WGS sequence"/>
</dbReference>
<keyword evidence="10" id="KW-1185">Reference proteome</keyword>
<dbReference type="InterPro" id="IPR019860">
    <property type="entry name" value="Motility-assoc_ABC_perm_GldF"/>
</dbReference>
<dbReference type="AlphaFoldDB" id="A0A1H7V595"/>
<feature type="transmembrane region" description="Helical" evidence="6">
    <location>
        <begin position="99"/>
        <end position="124"/>
    </location>
</feature>
<feature type="transmembrane region" description="Helical" evidence="6">
    <location>
        <begin position="250"/>
        <end position="270"/>
    </location>
</feature>
<feature type="transmembrane region" description="Helical" evidence="6">
    <location>
        <begin position="12"/>
        <end position="36"/>
    </location>
</feature>
<keyword evidence="3 6" id="KW-0812">Transmembrane</keyword>
<evidence type="ECO:0000313" key="9">
    <source>
        <dbReference type="EMBL" id="SEM04260.1"/>
    </source>
</evidence>
<evidence type="ECO:0000256" key="1">
    <source>
        <dbReference type="ARBA" id="ARBA00004651"/>
    </source>
</evidence>
<dbReference type="GO" id="GO:0140359">
    <property type="term" value="F:ABC-type transporter activity"/>
    <property type="evidence" value="ECO:0007669"/>
    <property type="project" value="InterPro"/>
</dbReference>
<keyword evidence="2" id="KW-1003">Cell membrane</keyword>
<feature type="domain" description="DUF7088" evidence="8">
    <location>
        <begin position="277"/>
        <end position="384"/>
    </location>
</feature>
<dbReference type="Pfam" id="PF12679">
    <property type="entry name" value="ABC2_membrane_2"/>
    <property type="match status" value="1"/>
</dbReference>
<dbReference type="STRING" id="407022.SAMN05661044_04099"/>
<dbReference type="EMBL" id="FOAF01000006">
    <property type="protein sequence ID" value="SEM04260.1"/>
    <property type="molecule type" value="Genomic_DNA"/>
</dbReference>
<name>A0A1H7V595_OLID1</name>
<dbReference type="OrthoDB" id="9777219at2"/>
<feature type="transmembrane region" description="Helical" evidence="6">
    <location>
        <begin position="163"/>
        <end position="181"/>
    </location>
</feature>
<feature type="transmembrane region" description="Helical" evidence="6">
    <location>
        <begin position="219"/>
        <end position="238"/>
    </location>
</feature>
<evidence type="ECO:0000256" key="4">
    <source>
        <dbReference type="ARBA" id="ARBA00022989"/>
    </source>
</evidence>
<dbReference type="NCBIfam" id="TIGR03521">
    <property type="entry name" value="GldG"/>
    <property type="match status" value="1"/>
</dbReference>
<dbReference type="InterPro" id="IPR019863">
    <property type="entry name" value="Motility-assoc_ABC-rel_GldG"/>
</dbReference>
<dbReference type="Pfam" id="PF09822">
    <property type="entry name" value="ABC_transp_aux"/>
    <property type="match status" value="1"/>
</dbReference>
<evidence type="ECO:0000313" key="10">
    <source>
        <dbReference type="Proteomes" id="UP000199421"/>
    </source>
</evidence>
<evidence type="ECO:0000259" key="7">
    <source>
        <dbReference type="Pfam" id="PF09822"/>
    </source>
</evidence>
<dbReference type="GO" id="GO:0005886">
    <property type="term" value="C:plasma membrane"/>
    <property type="evidence" value="ECO:0007669"/>
    <property type="project" value="UniProtKB-SubCell"/>
</dbReference>
<feature type="transmembrane region" description="Helical" evidence="6">
    <location>
        <begin position="770"/>
        <end position="790"/>
    </location>
</feature>
<keyword evidence="5 6" id="KW-0472">Membrane</keyword>
<gene>
    <name evidence="9" type="ORF">SAMN05661044_04099</name>
</gene>
<comment type="subcellular location">
    <subcellularLocation>
        <location evidence="1">Cell membrane</location>
        <topology evidence="1">Multi-pass membrane protein</topology>
    </subcellularLocation>
</comment>
<dbReference type="InterPro" id="IPR055396">
    <property type="entry name" value="DUF7088"/>
</dbReference>
<evidence type="ECO:0000256" key="2">
    <source>
        <dbReference type="ARBA" id="ARBA00022475"/>
    </source>
</evidence>
<feature type="transmembrane region" description="Helical" evidence="6">
    <location>
        <begin position="42"/>
        <end position="67"/>
    </location>
</feature>
<proteinExistence type="predicted"/>
<evidence type="ECO:0000256" key="3">
    <source>
        <dbReference type="ARBA" id="ARBA00022692"/>
    </source>
</evidence>
<dbReference type="RefSeq" id="WP_093328170.1">
    <property type="nucleotide sequence ID" value="NZ_FOAF01000006.1"/>
</dbReference>
<evidence type="ECO:0000256" key="6">
    <source>
        <dbReference type="SAM" id="Phobius"/>
    </source>
</evidence>
<feature type="domain" description="ABC-type uncharacterised transport system" evidence="7">
    <location>
        <begin position="431"/>
        <end position="736"/>
    </location>
</feature>
<dbReference type="InterPro" id="IPR019196">
    <property type="entry name" value="ABC_transp_unknown"/>
</dbReference>
<organism evidence="9 10">
    <name type="scientific">Olivibacter domesticus</name>
    <name type="common">Pseudosphingobacterium domesticum</name>
    <dbReference type="NCBI Taxonomy" id="407022"/>
    <lineage>
        <taxon>Bacteria</taxon>
        <taxon>Pseudomonadati</taxon>
        <taxon>Bacteroidota</taxon>
        <taxon>Sphingobacteriia</taxon>
        <taxon>Sphingobacteriales</taxon>
        <taxon>Sphingobacteriaceae</taxon>
        <taxon>Olivibacter</taxon>
    </lineage>
</organism>
<accession>A0A1H7V595</accession>
<evidence type="ECO:0000256" key="5">
    <source>
        <dbReference type="ARBA" id="ARBA00023136"/>
    </source>
</evidence>
<reference evidence="10" key="1">
    <citation type="submission" date="2016-10" db="EMBL/GenBank/DDBJ databases">
        <authorList>
            <person name="Varghese N."/>
            <person name="Submissions S."/>
        </authorList>
    </citation>
    <scope>NUCLEOTIDE SEQUENCE [LARGE SCALE GENOMIC DNA]</scope>
    <source>
        <strain evidence="10">DSM 18733</strain>
    </source>
</reference>
<sequence length="802" mass="89786">MFSIFKKDIFSFFNSLVGYLTIGLFLFVTGLFLWVFPETSVLSYGYATLDGFFALAPYIFLFIIPAITMRSIASERAEGTYELLITKPINFIQLITAKYLSCLTIIVLSILPTLIYYISIYSLGAPTGNIDTGAVIGSYIGLVLLGAAFASIGVFASTISPNVIVAYLFSTFLSFSFYAGFDFLAGVFTADTLSDVLAFLGIHSHYESVSRGVLDARDFCYFLGVILFFLSLTYLFFERDRHHIKGAGKLVLYILLFIIVINYLAANIFFRIDFTSEKRYTLSEVSKSVLNVLEEDLHVVVFLNGDLPPGFKRLQSGTKDLLSDLKAYAGGRIRYTFINPTEGDVHEQEQYMDALAKRGIEPTKLSVKTEEGLTQKMIYPVAVLMYGEEELPINLLQNNRFLNPEEVLNNSVQNLEYTFINGIKKITSGGRPIIAFTEGHGELNDLEAYDAMHSLGYSYQAGRLNLDSISFETLKEIRVIVVAKPQTPFTEYQKFKLDYFVQHGGKVLWALNQVQGELDSMRKSGDQIIVASNLNLDDMLFKYGVRLNYNLLADLNCAQIPLNVGNVGQASQLQLVPWIFYPIFIPKSDHPIVKNIDGIKGEFVGTIDTLAVKNIEKEILLSSSTFNKVSNVPVLISLDMVSSAPKPEEFKAQAQTVAVALEGSFPSIFKNRPLPAGIPDTLSTNPAKPSLRNKMVVFADGNMLKNEVNKSENAPYNLGWDRATQQQYGNKTLLLNTIDYLCDESGIISLRNKEVKLRLLDKMSIKTDKLLWQFINVCLPPLALILFGIMQQLVRKRKFSKQ</sequence>
<evidence type="ECO:0000259" key="8">
    <source>
        <dbReference type="Pfam" id="PF23357"/>
    </source>
</evidence>
<keyword evidence="4 6" id="KW-1133">Transmembrane helix</keyword>
<dbReference type="InterPro" id="IPR051449">
    <property type="entry name" value="ABC-2_transporter_component"/>
</dbReference>
<dbReference type="PANTHER" id="PTHR30294:SF29">
    <property type="entry name" value="MULTIDRUG ABC TRANSPORTER PERMEASE YBHS-RELATED"/>
    <property type="match status" value="1"/>
</dbReference>
<dbReference type="NCBIfam" id="TIGR03518">
    <property type="entry name" value="ABC_perm_GldF"/>
    <property type="match status" value="1"/>
</dbReference>
<dbReference type="PANTHER" id="PTHR30294">
    <property type="entry name" value="MEMBRANE COMPONENT OF ABC TRANSPORTER YHHJ-RELATED"/>
    <property type="match status" value="1"/>
</dbReference>
<protein>
    <submittedName>
        <fullName evidence="9">ABC-2 type transport system permease protein</fullName>
    </submittedName>
</protein>
<feature type="transmembrane region" description="Helical" evidence="6">
    <location>
        <begin position="136"/>
        <end position="156"/>
    </location>
</feature>
<dbReference type="Pfam" id="PF23357">
    <property type="entry name" value="DUF7088"/>
    <property type="match status" value="1"/>
</dbReference>